<organism evidence="2 3">
    <name type="scientific">Marinobacter zhanjiangensis</name>
    <dbReference type="NCBI Taxonomy" id="578215"/>
    <lineage>
        <taxon>Bacteria</taxon>
        <taxon>Pseudomonadati</taxon>
        <taxon>Pseudomonadota</taxon>
        <taxon>Gammaproteobacteria</taxon>
        <taxon>Pseudomonadales</taxon>
        <taxon>Marinobacteraceae</taxon>
        <taxon>Marinobacter</taxon>
    </lineage>
</organism>
<name>A0ABQ3AWJ2_9GAMM</name>
<evidence type="ECO:0008006" key="4">
    <source>
        <dbReference type="Google" id="ProtNLM"/>
    </source>
</evidence>
<dbReference type="RefSeq" id="WP_189574960.1">
    <property type="nucleotide sequence ID" value="NZ_BMXV01000003.1"/>
</dbReference>
<keyword evidence="3" id="KW-1185">Reference proteome</keyword>
<accession>A0ABQ3AWJ2</accession>
<feature type="transmembrane region" description="Helical" evidence="1">
    <location>
        <begin position="57"/>
        <end position="78"/>
    </location>
</feature>
<dbReference type="NCBIfam" id="NF038235">
    <property type="entry name" value="retron_Ec48_2TM"/>
    <property type="match status" value="1"/>
</dbReference>
<keyword evidence="1" id="KW-1133">Transmembrane helix</keyword>
<dbReference type="EMBL" id="BMXV01000003">
    <property type="protein sequence ID" value="GGY68754.1"/>
    <property type="molecule type" value="Genomic_DNA"/>
</dbReference>
<dbReference type="InterPro" id="IPR053597">
    <property type="entry name" value="Retron_Ec48_antiviral"/>
</dbReference>
<gene>
    <name evidence="2" type="ORF">GCM10007071_14510</name>
</gene>
<protein>
    <recommendedName>
        <fullName evidence="4">Phage abortive infection protein</fullName>
    </recommendedName>
</protein>
<reference evidence="3" key="1">
    <citation type="journal article" date="2019" name="Int. J. Syst. Evol. Microbiol.">
        <title>The Global Catalogue of Microorganisms (GCM) 10K type strain sequencing project: providing services to taxonomists for standard genome sequencing and annotation.</title>
        <authorList>
            <consortium name="The Broad Institute Genomics Platform"/>
            <consortium name="The Broad Institute Genome Sequencing Center for Infectious Disease"/>
            <person name="Wu L."/>
            <person name="Ma J."/>
        </authorList>
    </citation>
    <scope>NUCLEOTIDE SEQUENCE [LARGE SCALE GENOMIC DNA]</scope>
    <source>
        <strain evidence="3">KCTC 22280</strain>
    </source>
</reference>
<comment type="caution">
    <text evidence="2">The sequence shown here is derived from an EMBL/GenBank/DDBJ whole genome shotgun (WGS) entry which is preliminary data.</text>
</comment>
<keyword evidence="1" id="KW-0812">Transmembrane</keyword>
<proteinExistence type="predicted"/>
<evidence type="ECO:0000313" key="2">
    <source>
        <dbReference type="EMBL" id="GGY68754.1"/>
    </source>
</evidence>
<evidence type="ECO:0000256" key="1">
    <source>
        <dbReference type="SAM" id="Phobius"/>
    </source>
</evidence>
<evidence type="ECO:0000313" key="3">
    <source>
        <dbReference type="Proteomes" id="UP000601597"/>
    </source>
</evidence>
<feature type="transmembrane region" description="Helical" evidence="1">
    <location>
        <begin position="6"/>
        <end position="24"/>
    </location>
</feature>
<dbReference type="Proteomes" id="UP000601597">
    <property type="component" value="Unassembled WGS sequence"/>
</dbReference>
<keyword evidence="1" id="KW-0472">Membrane</keyword>
<sequence length="229" mass="26093">MNRYVWPVLGIFIITLIGAAWSFVNTYNQHDLGFDDLCFLSNCVTSFREKFSGTIEILGFGSSVAYIVIFASGVYIALNNYLTSVKSSALSGHIGHLTMFKDYMVDELKKYGALKSQKVNVYRWYRLAFPLSSKGDITVSEEYKLAVRGLCHAIQITNKSINSPKGGYGYRKHQDRMIEALKPFGIEMTNLPRNNFNDVEFEIFGLIDSFNHTFTDIDCFLQDCVREYV</sequence>